<dbReference type="VEuPathDB" id="FungiDB:BD410DRAFT_782049"/>
<feature type="region of interest" description="Disordered" evidence="1">
    <location>
        <begin position="61"/>
        <end position="87"/>
    </location>
</feature>
<protein>
    <recommendedName>
        <fullName evidence="2">BTB domain-containing protein</fullName>
    </recommendedName>
</protein>
<dbReference type="SMART" id="SM00225">
    <property type="entry name" value="BTB"/>
    <property type="match status" value="1"/>
</dbReference>
<feature type="compositionally biased region" description="Low complexity" evidence="1">
    <location>
        <begin position="65"/>
        <end position="81"/>
    </location>
</feature>
<evidence type="ECO:0000313" key="4">
    <source>
        <dbReference type="Proteomes" id="UP000294933"/>
    </source>
</evidence>
<dbReference type="InterPro" id="IPR011333">
    <property type="entry name" value="SKP1/BTB/POZ_sf"/>
</dbReference>
<dbReference type="OrthoDB" id="3238622at2759"/>
<dbReference type="EMBL" id="ML170158">
    <property type="protein sequence ID" value="TDL28088.1"/>
    <property type="molecule type" value="Genomic_DNA"/>
</dbReference>
<name>A0A4Y7QLG3_9AGAM</name>
<dbReference type="Gene3D" id="3.30.710.10">
    <property type="entry name" value="Potassium Channel Kv1.1, Chain A"/>
    <property type="match status" value="1"/>
</dbReference>
<evidence type="ECO:0000259" key="2">
    <source>
        <dbReference type="PROSITE" id="PS50097"/>
    </source>
</evidence>
<organism evidence="3 4">
    <name type="scientific">Rickenella mellea</name>
    <dbReference type="NCBI Taxonomy" id="50990"/>
    <lineage>
        <taxon>Eukaryota</taxon>
        <taxon>Fungi</taxon>
        <taxon>Dikarya</taxon>
        <taxon>Basidiomycota</taxon>
        <taxon>Agaricomycotina</taxon>
        <taxon>Agaricomycetes</taxon>
        <taxon>Hymenochaetales</taxon>
        <taxon>Rickenellaceae</taxon>
        <taxon>Rickenella</taxon>
    </lineage>
</organism>
<dbReference type="InterPro" id="IPR000210">
    <property type="entry name" value="BTB/POZ_dom"/>
</dbReference>
<proteinExistence type="predicted"/>
<gene>
    <name evidence="3" type="ORF">BD410DRAFT_782049</name>
</gene>
<keyword evidence="4" id="KW-1185">Reference proteome</keyword>
<sequence>MSGPAVPSSALPVPSTGDELYHSDFCSSTADFVVSSSDGVRFKCHRVFLQEASPVFRSMLSLPQPHSSTSAPSDDSAKPPSIDLPEDGKTVETLLRLIYPMSHPHIDSMSTLSTTLFAAEKYDMAGVISALRLHLRDEQFLQSNPVHVYALACRFGFAQEAKTASRASLTHDIYDPKHLAVFTTIGTKSTDIVALYTLRHRRIEDTLRFLDGERFEGNAADFTCVACDKKLNDITWPLLKTSILKEMHKRPLGDTIFGSEFLKSSAIHSFINSKCEECQERVIYEKGKTLAMISEFLKALPDAVEIENTPKSSASSADFVTNIA</sequence>
<dbReference type="PROSITE" id="PS50097">
    <property type="entry name" value="BTB"/>
    <property type="match status" value="1"/>
</dbReference>
<evidence type="ECO:0000256" key="1">
    <source>
        <dbReference type="SAM" id="MobiDB-lite"/>
    </source>
</evidence>
<feature type="domain" description="BTB" evidence="2">
    <location>
        <begin position="30"/>
        <end position="99"/>
    </location>
</feature>
<evidence type="ECO:0000313" key="3">
    <source>
        <dbReference type="EMBL" id="TDL28088.1"/>
    </source>
</evidence>
<accession>A0A4Y7QLG3</accession>
<dbReference type="AlphaFoldDB" id="A0A4Y7QLG3"/>
<dbReference type="Pfam" id="PF00651">
    <property type="entry name" value="BTB"/>
    <property type="match status" value="1"/>
</dbReference>
<reference evidence="3 4" key="1">
    <citation type="submission" date="2018-06" db="EMBL/GenBank/DDBJ databases">
        <title>A transcriptomic atlas of mushroom development highlights an independent origin of complex multicellularity.</title>
        <authorList>
            <consortium name="DOE Joint Genome Institute"/>
            <person name="Krizsan K."/>
            <person name="Almasi E."/>
            <person name="Merenyi Z."/>
            <person name="Sahu N."/>
            <person name="Viragh M."/>
            <person name="Koszo T."/>
            <person name="Mondo S."/>
            <person name="Kiss B."/>
            <person name="Balint B."/>
            <person name="Kues U."/>
            <person name="Barry K."/>
            <person name="Hegedus J.C."/>
            <person name="Henrissat B."/>
            <person name="Johnson J."/>
            <person name="Lipzen A."/>
            <person name="Ohm R."/>
            <person name="Nagy I."/>
            <person name="Pangilinan J."/>
            <person name="Yan J."/>
            <person name="Xiong Y."/>
            <person name="Grigoriev I.V."/>
            <person name="Hibbett D.S."/>
            <person name="Nagy L.G."/>
        </authorList>
    </citation>
    <scope>NUCLEOTIDE SEQUENCE [LARGE SCALE GENOMIC DNA]</scope>
    <source>
        <strain evidence="3 4">SZMC22713</strain>
    </source>
</reference>
<dbReference type="CDD" id="cd18186">
    <property type="entry name" value="BTB_POZ_ZBTB_KLHL-like"/>
    <property type="match status" value="1"/>
</dbReference>
<dbReference type="SUPFAM" id="SSF54695">
    <property type="entry name" value="POZ domain"/>
    <property type="match status" value="1"/>
</dbReference>
<dbReference type="Proteomes" id="UP000294933">
    <property type="component" value="Unassembled WGS sequence"/>
</dbReference>